<dbReference type="RefSeq" id="XP_066659200.1">
    <property type="nucleotide sequence ID" value="XM_066798540.1"/>
</dbReference>
<keyword evidence="1" id="KW-0732">Signal</keyword>
<gene>
    <name evidence="2" type="ORF">J3D65DRAFT_608046</name>
</gene>
<evidence type="ECO:0000313" key="2">
    <source>
        <dbReference type="EMBL" id="KAK7543965.1"/>
    </source>
</evidence>
<evidence type="ECO:0000256" key="1">
    <source>
        <dbReference type="SAM" id="SignalP"/>
    </source>
</evidence>
<comment type="caution">
    <text evidence="2">The sequence shown here is derived from an EMBL/GenBank/DDBJ whole genome shotgun (WGS) entry which is preliminary data.</text>
</comment>
<organism evidence="2 3">
    <name type="scientific">Phyllosticta citribraziliensis</name>
    <dbReference type="NCBI Taxonomy" id="989973"/>
    <lineage>
        <taxon>Eukaryota</taxon>
        <taxon>Fungi</taxon>
        <taxon>Dikarya</taxon>
        <taxon>Ascomycota</taxon>
        <taxon>Pezizomycotina</taxon>
        <taxon>Dothideomycetes</taxon>
        <taxon>Dothideomycetes incertae sedis</taxon>
        <taxon>Botryosphaeriales</taxon>
        <taxon>Phyllostictaceae</taxon>
        <taxon>Phyllosticta</taxon>
    </lineage>
</organism>
<proteinExistence type="predicted"/>
<feature type="signal peptide" evidence="1">
    <location>
        <begin position="1"/>
        <end position="15"/>
    </location>
</feature>
<dbReference type="GeneID" id="92031446"/>
<name>A0ABR1M935_9PEZI</name>
<feature type="chain" id="PRO_5045319585" description="Ubiquitin 3 binding protein But2 C-terminal domain-containing protein" evidence="1">
    <location>
        <begin position="16"/>
        <end position="189"/>
    </location>
</feature>
<reference evidence="2 3" key="1">
    <citation type="submission" date="2024-04" db="EMBL/GenBank/DDBJ databases">
        <title>Phyllosticta paracitricarpa is synonymous to the EU quarantine fungus P. citricarpa based on phylogenomic analyses.</title>
        <authorList>
            <consortium name="Lawrence Berkeley National Laboratory"/>
            <person name="Van ingen-buijs V.A."/>
            <person name="Van westerhoven A.C."/>
            <person name="Haridas S."/>
            <person name="Skiadas P."/>
            <person name="Martin F."/>
            <person name="Groenewald J.Z."/>
            <person name="Crous P.W."/>
            <person name="Seidl M.F."/>
        </authorList>
    </citation>
    <scope>NUCLEOTIDE SEQUENCE [LARGE SCALE GENOMIC DNA]</scope>
    <source>
        <strain evidence="2 3">CPC 17464</strain>
    </source>
</reference>
<accession>A0ABR1M935</accession>
<evidence type="ECO:0000313" key="3">
    <source>
        <dbReference type="Proteomes" id="UP001360953"/>
    </source>
</evidence>
<dbReference type="Proteomes" id="UP001360953">
    <property type="component" value="Unassembled WGS sequence"/>
</dbReference>
<keyword evidence="3" id="KW-1185">Reference proteome</keyword>
<dbReference type="EMBL" id="JBBPEH010000001">
    <property type="protein sequence ID" value="KAK7543965.1"/>
    <property type="molecule type" value="Genomic_DNA"/>
</dbReference>
<evidence type="ECO:0008006" key="4">
    <source>
        <dbReference type="Google" id="ProtNLM"/>
    </source>
</evidence>
<protein>
    <recommendedName>
        <fullName evidence="4">Ubiquitin 3 binding protein But2 C-terminal domain-containing protein</fullName>
    </recommendedName>
</protein>
<sequence length="189" mass="20913">MLLPAIISFAALAAAIPSPSLDKRACKIAYPTQHFQLISTDRQHNTKNHDIVVTGISGETEYVTELHWDGFAAGSYGCRLQLFFSKDGSGRLETNPNNHKLNFWTVNRTVDVELDNWDHYPGKVSLVGTADVQILKPRQEDTVIEVASSGCPAAGLDYRVEIEKSGGQKEGFVQFWQENGAGLRVLYDC</sequence>